<keyword evidence="3" id="KW-0808">Transferase</keyword>
<feature type="region of interest" description="Disordered" evidence="1">
    <location>
        <begin position="872"/>
        <end position="903"/>
    </location>
</feature>
<protein>
    <submittedName>
        <fullName evidence="3">Reverse transcriptase domain-containing protein</fullName>
    </submittedName>
</protein>
<evidence type="ECO:0000259" key="2">
    <source>
        <dbReference type="Pfam" id="PF17921"/>
    </source>
</evidence>
<dbReference type="GO" id="GO:0004190">
    <property type="term" value="F:aspartic-type endopeptidase activity"/>
    <property type="evidence" value="ECO:0007669"/>
    <property type="project" value="InterPro"/>
</dbReference>
<dbReference type="Gene3D" id="1.10.340.70">
    <property type="match status" value="1"/>
</dbReference>
<name>A0A699HJF9_TANCI</name>
<dbReference type="CDD" id="cd00303">
    <property type="entry name" value="retropepsin_like"/>
    <property type="match status" value="2"/>
</dbReference>
<sequence>MMASFFQMNTVSSSGSGLLPSNTTANPKGDSKAIITRSDVSNDGTPIPPLVVERELEATKDKVQPTCPESTAHVQPLVIQTQILNDEPVVTPMPKPFADALLHIPKFTSTFKSLLSNKEKLFELANTQLTENCSAVLLKKLPEKLKDLGRFLIPCDFQGIKSCMALADLGASINLMTLFIWKKLSLPDLTSTRMTLELATRTFAHPAGIAEDVFVQVSKFTFLADFVVVDYDVDSHSTSKQSHKHGNESINMINFIDITCKDHFPFKKSNHPSSGSTTPFSDSSPSLTPFETSDSLLEEFVDELDFLDPIPPRKEDNNFDFEADLREIEFLLHQDLSTESDIETVKPVLEKFTNEPVLAHLPPSKDDDDDLFDLRSDNDKFVEDHIVESNDLLPQLLDNDSNLSEESSESSEHASLSSSSFENKDKVFNPCILILGETRILKDESKDKDLILEDHNFLSISSDKKLLFFLELTVIETLLSFSSENKEKVQIEVLSVLCGKDYQSDGSLPLSSLQKGQGSLGQNKTPGSWSARIPIWQLFKGLEVELFRMKYRLFAKLKPPSTDTTTTGARITVLLQAHISLPPEAEVERLLAMPTLPPSPLTSLSPPSAREHLTRMASTQALIDVVTAALPSPPLPPPIYIPLPIDSRDDIPETEMPPRKRLCLSTLGSRYKRVDLFMEDRIAHQETILIVEEEAYTAREAWAHSIRFSQAVHSELQTYCTDGRDSFSDGRHEMRDRQIMAPVTRQGPNIPPNNTNPKNMTPESIQAMIDQALLRNSTNGDRSHRTKGVVSLTRWIEKMESVFQISGCAIENQGEIKKLEIELWNLKVKGNDVSTYTERSVKSSKPKTLDETIELANDFLDQKLRTYAERQTNNKRKADDLSRNNHGHQQQPAKRQNVAKRDNRAIPKGNGCFECGAPRHFKKDYPKLKNKDGGNVNAQGWVYAVRNAEKKGSASRDPDSNVVTGTFLSNNRYASILFDTGTDRSFISTAFSSLIDIAPTPLGNSYDVELANGKIVRVNTIMRGCTLNFLNHPFNIDLIPVEMGSFDVINGMDWLRRCHVVIVCDEKLVRVPYGNETLIFYDDKSNDEKESQLTIISCSKSQEYMAKGCQIFLVQISAKKEEDKSEGKQLKDIPINVKEHEEHLKAILELLKKEKLYAKFSKWKANVVADSLSRKELVEPLRVRALVMTIGLDLPKQILEARIEALKPENLENEDVGSMIRKDIPKEKLEPRVDGTLCLNDRSWLPCYGDLRFVIMHESHNSKYSIHPGYEKMYQDIKKLYWWPNMKANIATYVSKCLTCAKVKAEHQRPSG</sequence>
<dbReference type="Pfam" id="PF17921">
    <property type="entry name" value="Integrase_H2C2"/>
    <property type="match status" value="1"/>
</dbReference>
<accession>A0A699HJF9</accession>
<organism evidence="3">
    <name type="scientific">Tanacetum cinerariifolium</name>
    <name type="common">Dalmatian daisy</name>
    <name type="synonym">Chrysanthemum cinerariifolium</name>
    <dbReference type="NCBI Taxonomy" id="118510"/>
    <lineage>
        <taxon>Eukaryota</taxon>
        <taxon>Viridiplantae</taxon>
        <taxon>Streptophyta</taxon>
        <taxon>Embryophyta</taxon>
        <taxon>Tracheophyta</taxon>
        <taxon>Spermatophyta</taxon>
        <taxon>Magnoliopsida</taxon>
        <taxon>eudicotyledons</taxon>
        <taxon>Gunneridae</taxon>
        <taxon>Pentapetalae</taxon>
        <taxon>asterids</taxon>
        <taxon>campanulids</taxon>
        <taxon>Asterales</taxon>
        <taxon>Asteraceae</taxon>
        <taxon>Asteroideae</taxon>
        <taxon>Anthemideae</taxon>
        <taxon>Anthemidinae</taxon>
        <taxon>Tanacetum</taxon>
    </lineage>
</organism>
<dbReference type="PROSITE" id="PS00141">
    <property type="entry name" value="ASP_PROTEASE"/>
    <property type="match status" value="1"/>
</dbReference>
<keyword evidence="3" id="KW-0548">Nucleotidyltransferase</keyword>
<feature type="region of interest" description="Disordered" evidence="1">
    <location>
        <begin position="11"/>
        <end position="31"/>
    </location>
</feature>
<proteinExistence type="predicted"/>
<dbReference type="InterPro" id="IPR001969">
    <property type="entry name" value="Aspartic_peptidase_AS"/>
</dbReference>
<dbReference type="InterPro" id="IPR021109">
    <property type="entry name" value="Peptidase_aspartic_dom_sf"/>
</dbReference>
<dbReference type="PANTHER" id="PTHR33067">
    <property type="entry name" value="RNA-DIRECTED DNA POLYMERASE-RELATED"/>
    <property type="match status" value="1"/>
</dbReference>
<reference evidence="3" key="1">
    <citation type="journal article" date="2019" name="Sci. Rep.">
        <title>Draft genome of Tanacetum cinerariifolium, the natural source of mosquito coil.</title>
        <authorList>
            <person name="Yamashiro T."/>
            <person name="Shiraishi A."/>
            <person name="Satake H."/>
            <person name="Nakayama K."/>
        </authorList>
    </citation>
    <scope>NUCLEOTIDE SEQUENCE</scope>
</reference>
<dbReference type="Gene3D" id="2.40.70.10">
    <property type="entry name" value="Acid Proteases"/>
    <property type="match status" value="2"/>
</dbReference>
<evidence type="ECO:0000313" key="3">
    <source>
        <dbReference type="EMBL" id="GEY38631.1"/>
    </source>
</evidence>
<dbReference type="PANTHER" id="PTHR33067:SF9">
    <property type="entry name" value="RNA-DIRECTED DNA POLYMERASE"/>
    <property type="match status" value="1"/>
</dbReference>
<dbReference type="SUPFAM" id="SSF50630">
    <property type="entry name" value="Acid proteases"/>
    <property type="match status" value="1"/>
</dbReference>
<comment type="caution">
    <text evidence="3">The sequence shown here is derived from an EMBL/GenBank/DDBJ whole genome shotgun (WGS) entry which is preliminary data.</text>
</comment>
<gene>
    <name evidence="3" type="ORF">Tci_410605</name>
</gene>
<evidence type="ECO:0000256" key="1">
    <source>
        <dbReference type="SAM" id="MobiDB-lite"/>
    </source>
</evidence>
<dbReference type="GO" id="GO:0003964">
    <property type="term" value="F:RNA-directed DNA polymerase activity"/>
    <property type="evidence" value="ECO:0007669"/>
    <property type="project" value="UniProtKB-KW"/>
</dbReference>
<feature type="domain" description="Integrase zinc-binding" evidence="2">
    <location>
        <begin position="1251"/>
        <end position="1305"/>
    </location>
</feature>
<feature type="non-terminal residue" evidence="3">
    <location>
        <position position="1312"/>
    </location>
</feature>
<dbReference type="InterPro" id="IPR041588">
    <property type="entry name" value="Integrase_H2C2"/>
</dbReference>
<feature type="compositionally biased region" description="Polar residues" evidence="1">
    <location>
        <begin position="11"/>
        <end position="26"/>
    </location>
</feature>
<dbReference type="GO" id="GO:0006508">
    <property type="term" value="P:proteolysis"/>
    <property type="evidence" value="ECO:0007669"/>
    <property type="project" value="InterPro"/>
</dbReference>
<dbReference type="Pfam" id="PF08284">
    <property type="entry name" value="RVP_2"/>
    <property type="match status" value="1"/>
</dbReference>
<feature type="compositionally biased region" description="Low complexity" evidence="1">
    <location>
        <begin position="272"/>
        <end position="289"/>
    </location>
</feature>
<dbReference type="EMBL" id="BKCJ010174219">
    <property type="protein sequence ID" value="GEY38631.1"/>
    <property type="molecule type" value="Genomic_DNA"/>
</dbReference>
<keyword evidence="3" id="KW-0695">RNA-directed DNA polymerase</keyword>
<feature type="region of interest" description="Disordered" evidence="1">
    <location>
        <begin position="269"/>
        <end position="289"/>
    </location>
</feature>
<feature type="region of interest" description="Disordered" evidence="1">
    <location>
        <begin position="397"/>
        <end position="417"/>
    </location>
</feature>